<evidence type="ECO:0000256" key="2">
    <source>
        <dbReference type="ARBA" id="ARBA00022723"/>
    </source>
</evidence>
<dbReference type="Proteomes" id="UP000007241">
    <property type="component" value="Unassembled WGS sequence"/>
</dbReference>
<feature type="domain" description="4Fe-4S ferredoxin-type" evidence="6">
    <location>
        <begin position="440"/>
        <end position="472"/>
    </location>
</feature>
<gene>
    <name evidence="8" type="ORF">BATDEDRAFT_93075</name>
</gene>
<evidence type="ECO:0008006" key="10">
    <source>
        <dbReference type="Google" id="ProtNLM"/>
    </source>
</evidence>
<dbReference type="GO" id="GO:0071949">
    <property type="term" value="F:FAD binding"/>
    <property type="evidence" value="ECO:0007669"/>
    <property type="project" value="InterPro"/>
</dbReference>
<dbReference type="InterPro" id="IPR004017">
    <property type="entry name" value="Cys_rich_dom"/>
</dbReference>
<dbReference type="AlphaFoldDB" id="F4PFC9"/>
<feature type="domain" description="FAD-binding PCMH-type" evidence="7">
    <location>
        <begin position="25"/>
        <end position="204"/>
    </location>
</feature>
<dbReference type="Pfam" id="PF02754">
    <property type="entry name" value="CCG"/>
    <property type="match status" value="2"/>
</dbReference>
<dbReference type="Gene3D" id="3.30.465.10">
    <property type="match status" value="1"/>
</dbReference>
<sequence length="865" mass="96001">MIYSDTESILPEEQIKVNNEPEHLLGNSGAQIMEAYSEEDISKVLTFAYENEKTVNVISGGTKRGFGGEMERADILLSLANYRGIVEHSVGDLTMTVRPGTTLKEITDELAKKGQFVALDTSWPEMATIGGIISANESGAKRLLYGSSRDLVIGLRVVYADGRVIRTGGKVVKNVAGYDMNKLFIGAMGTLGVISEITIKLRPLPKYEGLSLLHFPKGNQKTIHDFSVSLLDSMMEPVTLELLTPSLAEKLTGKNSYTLAIAFEDREKAVLEQEKWIRENLPDGVGHTVMHQEEAKKWWEDFRHIGPNGYNDEINEANTWAALKIGSNNMDVLVNLQAAEQLAETHHVTLQGHGGLGHGISRVYVKGLLEDIVSFIKVLRAKTEEKYGYVVCTHLPFKLRETEEYDMNVGEKERETVNLVNMLGNNGPACETKTLGNFLWHDLPDPDKWADCVHCGMCLEACPTYQETGEEQHSPRGRVYLIKAVAEGKIDINEAFSKPVFDCLDCRACETACPADVQVGGLIEEARGQIRQAMPLKGFKGTVSKTVLNGIFPNKKRMNMLGGLMRFYQKSGMQTVARKTGVLNVMPSHMKDMESILPEVGKPVLGRYPEEVPAEGETKGRVGMLTGCVMDVMFSDVNEATIRVLNHNGFEVGLPKQQGCCGALHIHAGDRKTGKELAKQNIEAFKDYDKVLVNAAGCGCALQEYDELFRNDPEMIPLAEEFSEKVEDVSKFLYDNDFKRPKSEINTKITYHDACHLAHGQGVRFEPRQLLKEIPGVEMVDLPDADRCCGSAGIYNLTHPEMAGKLLDRKIDDIPENVEMISMGNPGCMLQIAMGVQKHGRSEKVVHTVQLLDWAYEKDKQQVKS</sequence>
<reference evidence="8 9" key="1">
    <citation type="submission" date="2009-12" db="EMBL/GenBank/DDBJ databases">
        <title>The draft genome of Batrachochytrium dendrobatidis.</title>
        <authorList>
            <consortium name="US DOE Joint Genome Institute (JGI-PGF)"/>
            <person name="Kuo A."/>
            <person name="Salamov A."/>
            <person name="Schmutz J."/>
            <person name="Lucas S."/>
            <person name="Pitluck S."/>
            <person name="Rosenblum E."/>
            <person name="Stajich J."/>
            <person name="Eisen M."/>
            <person name="Grigoriev I.V."/>
        </authorList>
    </citation>
    <scope>NUCLEOTIDE SEQUENCE [LARGE SCALE GENOMIC DNA]</scope>
    <source>
        <strain evidence="9">JAM81 / FGSC 10211</strain>
    </source>
</reference>
<evidence type="ECO:0000256" key="4">
    <source>
        <dbReference type="ARBA" id="ARBA00023004"/>
    </source>
</evidence>
<dbReference type="Pfam" id="PF13183">
    <property type="entry name" value="Fer4_8"/>
    <property type="match status" value="1"/>
</dbReference>
<evidence type="ECO:0000259" key="6">
    <source>
        <dbReference type="PROSITE" id="PS51379"/>
    </source>
</evidence>
<dbReference type="Gene3D" id="1.10.1060.10">
    <property type="entry name" value="Alpha-helical ferredoxin"/>
    <property type="match status" value="1"/>
</dbReference>
<dbReference type="PROSITE" id="PS51387">
    <property type="entry name" value="FAD_PCMH"/>
    <property type="match status" value="1"/>
</dbReference>
<keyword evidence="9" id="KW-1185">Reference proteome</keyword>
<evidence type="ECO:0000313" key="8">
    <source>
        <dbReference type="EMBL" id="EGF76065.1"/>
    </source>
</evidence>
<dbReference type="EMBL" id="GL882923">
    <property type="protein sequence ID" value="EGF76065.1"/>
    <property type="molecule type" value="Genomic_DNA"/>
</dbReference>
<keyword evidence="1" id="KW-0004">4Fe-4S</keyword>
<dbReference type="OrthoDB" id="7786253at2759"/>
<dbReference type="GO" id="GO:0046296">
    <property type="term" value="P:glycolate catabolic process"/>
    <property type="evidence" value="ECO:0000318"/>
    <property type="project" value="GO_Central"/>
</dbReference>
<dbReference type="PANTHER" id="PTHR32479:SF17">
    <property type="entry name" value="GLYCOLATE OXIDASE IRON-SULFUR SUBUNIT"/>
    <property type="match status" value="1"/>
</dbReference>
<organism evidence="8 9">
    <name type="scientific">Batrachochytrium dendrobatidis (strain JAM81 / FGSC 10211)</name>
    <name type="common">Frog chytrid fungus</name>
    <dbReference type="NCBI Taxonomy" id="684364"/>
    <lineage>
        <taxon>Eukaryota</taxon>
        <taxon>Fungi</taxon>
        <taxon>Fungi incertae sedis</taxon>
        <taxon>Chytridiomycota</taxon>
        <taxon>Chytridiomycota incertae sedis</taxon>
        <taxon>Chytridiomycetes</taxon>
        <taxon>Rhizophydiales</taxon>
        <taxon>Rhizophydiales incertae sedis</taxon>
        <taxon>Batrachochytrium</taxon>
    </lineage>
</organism>
<dbReference type="PANTHER" id="PTHR32479">
    <property type="entry name" value="GLYCOLATE OXIDASE IRON-SULFUR SUBUNIT"/>
    <property type="match status" value="1"/>
</dbReference>
<dbReference type="GO" id="GO:0019154">
    <property type="term" value="F:glycolate dehydrogenase activity"/>
    <property type="evidence" value="ECO:0000318"/>
    <property type="project" value="GO_Central"/>
</dbReference>
<evidence type="ECO:0000256" key="3">
    <source>
        <dbReference type="ARBA" id="ARBA00022737"/>
    </source>
</evidence>
<dbReference type="InterPro" id="IPR017896">
    <property type="entry name" value="4Fe4S_Fe-S-bd"/>
</dbReference>
<dbReference type="HOGENOM" id="CLU_331195_0_0_1"/>
<keyword evidence="3" id="KW-0677">Repeat</keyword>
<keyword evidence="4" id="KW-0408">Iron</keyword>
<dbReference type="InterPro" id="IPR017900">
    <property type="entry name" value="4Fe4S_Fe_S_CS"/>
</dbReference>
<protein>
    <recommendedName>
        <fullName evidence="10">FAD-binding PCMH-type domain-containing protein</fullName>
    </recommendedName>
</protein>
<dbReference type="SUPFAM" id="SSF46548">
    <property type="entry name" value="alpha-helical ferredoxin"/>
    <property type="match status" value="1"/>
</dbReference>
<keyword evidence="2" id="KW-0479">Metal-binding</keyword>
<evidence type="ECO:0000259" key="7">
    <source>
        <dbReference type="PROSITE" id="PS51387"/>
    </source>
</evidence>
<dbReference type="GO" id="GO:0005886">
    <property type="term" value="C:plasma membrane"/>
    <property type="evidence" value="ECO:0000318"/>
    <property type="project" value="GO_Central"/>
</dbReference>
<keyword evidence="5" id="KW-0411">Iron-sulfur</keyword>
<accession>F4PFC9</accession>
<dbReference type="OMA" id="MCNNNGH"/>
<dbReference type="GO" id="GO:0051539">
    <property type="term" value="F:4 iron, 4 sulfur cluster binding"/>
    <property type="evidence" value="ECO:0007669"/>
    <property type="project" value="UniProtKB-KW"/>
</dbReference>
<dbReference type="Pfam" id="PF01565">
    <property type="entry name" value="FAD_binding_4"/>
    <property type="match status" value="1"/>
</dbReference>
<name>F4PFC9_BATDJ</name>
<evidence type="ECO:0000256" key="1">
    <source>
        <dbReference type="ARBA" id="ARBA00022485"/>
    </source>
</evidence>
<dbReference type="PROSITE" id="PS00198">
    <property type="entry name" value="4FE4S_FER_1"/>
    <property type="match status" value="1"/>
</dbReference>
<dbReference type="PROSITE" id="PS51379">
    <property type="entry name" value="4FE4S_FER_2"/>
    <property type="match status" value="1"/>
</dbReference>
<dbReference type="InterPro" id="IPR036318">
    <property type="entry name" value="FAD-bd_PCMH-like_sf"/>
</dbReference>
<dbReference type="InterPro" id="IPR016166">
    <property type="entry name" value="FAD-bd_PCMH"/>
</dbReference>
<dbReference type="SUPFAM" id="SSF56176">
    <property type="entry name" value="FAD-binding/transporter-associated domain-like"/>
    <property type="match status" value="1"/>
</dbReference>
<proteinExistence type="predicted"/>
<dbReference type="InterPro" id="IPR006094">
    <property type="entry name" value="Oxid_FAD_bind_N"/>
</dbReference>
<dbReference type="InterPro" id="IPR016169">
    <property type="entry name" value="FAD-bd_PCMH_sub2"/>
</dbReference>
<dbReference type="InterPro" id="IPR009051">
    <property type="entry name" value="Helical_ferredxn"/>
</dbReference>
<evidence type="ECO:0000313" key="9">
    <source>
        <dbReference type="Proteomes" id="UP000007241"/>
    </source>
</evidence>
<dbReference type="InParanoid" id="F4PFC9"/>
<dbReference type="GO" id="GO:0046872">
    <property type="term" value="F:metal ion binding"/>
    <property type="evidence" value="ECO:0007669"/>
    <property type="project" value="UniProtKB-KW"/>
</dbReference>
<dbReference type="STRING" id="684364.F4PFC9"/>
<evidence type="ECO:0000256" key="5">
    <source>
        <dbReference type="ARBA" id="ARBA00023014"/>
    </source>
</evidence>